<protein>
    <submittedName>
        <fullName evidence="3">Uncharacterized protein</fullName>
    </submittedName>
</protein>
<evidence type="ECO:0000313" key="4">
    <source>
        <dbReference type="Proteomes" id="UP000321331"/>
    </source>
</evidence>
<accession>A0A5C6SZ93</accession>
<reference evidence="3 4" key="1">
    <citation type="submission" date="2019-07" db="EMBL/GenBank/DDBJ databases">
        <title>The First High-Quality Draft Genome Sequence of the Causal Agent of the Current Panama Disease Epidemic.</title>
        <authorList>
            <person name="Warmington R.J."/>
            <person name="Kay W."/>
            <person name="Jeffries A."/>
            <person name="Bebber D."/>
            <person name="Moore K."/>
            <person name="Studholme D.J."/>
        </authorList>
    </citation>
    <scope>NUCLEOTIDE SEQUENCE [LARGE SCALE GENOMIC DNA]</scope>
    <source>
        <strain evidence="3 4">TR4</strain>
    </source>
</reference>
<sequence>MDEDSTAPDQMSGALVLRSRDTVEHFYGLKEWEKRFGNNIMLMPRGDYKSFLDIMRDTELEIVEIVSFMLPYPKTPCWERCVSNAESFCEHGDFALREFVSVDRSTSQLSYAQQPKTWVSDSSPSSQNAVSPSVNRILNNVELKEALQRFDPDVTEEVAVYTRRVYMSNPNGSSILALIRGVPATQVDGFRKLLAGYFTTPPVPSLVLIDSDWWPPASFIIAFNLPFFAISTTERQDYRKCGPNKNLRARYSLEFLRLEESACGEEVQEDTNSSDNLVLHEGVFSFMVTGQSDNYWTAICLNDEFFEEDPRLLDDEIPPVDPIIQIPPPSAGNFWSPRAYALLALGLQLEKIIEHHRDVHYHLKISLDRYSSMIKHGAITKDSLERMQEWRRRFPEVLASVMNSNSSLALQLHDFILEDLKVGQDEAFRGILWQGLQGDISAVRSLRTIKSLHTQLRSTGVHLEHLRVAYEAIKHDDERRREEARRDGIRREEDDSETNNARPAKDQNKDSTVLRIAIAAFSRDFRVAPLEFTYCREKDKFYYLRKPTQAWTSQASLIPRFPLGKNGLPRNVRRAVWIWICCQCGHGGMKQDQGPFDHERDMASMVESLPKPDPPRESYKLPTIGGYLERIKAATLERVKTAAIDRITTATLEWGDWYESDEWRKRFGNKVMIIPLDENKAYLEVLHATGPEIDEIPAFMTPYPGSPRWERRVLLIEGFCEGADFTLRNFVPDDAGTPASHVSGFRKLFAGYRDPNPIADLSLSDADWWGAANFVISFNLPFFAIGTQDNQDSRTLSENQYLRGQYDLDYLYLRDETATADQQINTSFHERAVLHEAVYSHVITGRSEHYWTAVCLDGVFFEEEPRRAEEEIVEASEDPVIIQVELKATGTTRSPRAYALAYLEKELEKIVEYHGNVQDWFSKSLDRYVDLLGRVIYFNSNSASKVNDFLARHIILGQKELLQGPLWQVLQGDYGALGSLRGIKSSFSQLSDIDGHLMILKEKEKVFRRERENHHAKERQKRDKRMQQITIVAFVLAILNLFAQVYAGKPDRQDSSSTPGYLTLVIIFIGILWFLCPTAMVTLPFLKRGDHNETS</sequence>
<evidence type="ECO:0000256" key="2">
    <source>
        <dbReference type="SAM" id="Phobius"/>
    </source>
</evidence>
<comment type="caution">
    <text evidence="3">The sequence shown here is derived from an EMBL/GenBank/DDBJ whole genome shotgun (WGS) entry which is preliminary data.</text>
</comment>
<name>A0A5C6SZ93_FUSOC</name>
<proteinExistence type="predicted"/>
<keyword evidence="2" id="KW-0472">Membrane</keyword>
<dbReference type="Proteomes" id="UP000321331">
    <property type="component" value="Unassembled WGS sequence"/>
</dbReference>
<feature type="transmembrane region" description="Helical" evidence="2">
    <location>
        <begin position="1060"/>
        <end position="1086"/>
    </location>
</feature>
<keyword evidence="2" id="KW-1133">Transmembrane helix</keyword>
<feature type="transmembrane region" description="Helical" evidence="2">
    <location>
        <begin position="1029"/>
        <end position="1048"/>
    </location>
</feature>
<keyword evidence="2" id="KW-0812">Transmembrane</keyword>
<feature type="compositionally biased region" description="Basic and acidic residues" evidence="1">
    <location>
        <begin position="477"/>
        <end position="493"/>
    </location>
</feature>
<gene>
    <name evidence="3" type="ORF">FocTR4_00000503</name>
</gene>
<dbReference type="AlphaFoldDB" id="A0A5C6SZ93"/>
<feature type="region of interest" description="Disordered" evidence="1">
    <location>
        <begin position="477"/>
        <end position="508"/>
    </location>
</feature>
<dbReference type="EMBL" id="VMNF01000007">
    <property type="protein sequence ID" value="TXC03965.1"/>
    <property type="molecule type" value="Genomic_DNA"/>
</dbReference>
<evidence type="ECO:0000256" key="1">
    <source>
        <dbReference type="SAM" id="MobiDB-lite"/>
    </source>
</evidence>
<organism evidence="3 4">
    <name type="scientific">Fusarium oxysporum f. sp. cubense</name>
    <dbReference type="NCBI Taxonomy" id="61366"/>
    <lineage>
        <taxon>Eukaryota</taxon>
        <taxon>Fungi</taxon>
        <taxon>Dikarya</taxon>
        <taxon>Ascomycota</taxon>
        <taxon>Pezizomycotina</taxon>
        <taxon>Sordariomycetes</taxon>
        <taxon>Hypocreomycetidae</taxon>
        <taxon>Hypocreales</taxon>
        <taxon>Nectriaceae</taxon>
        <taxon>Fusarium</taxon>
        <taxon>Fusarium oxysporum species complex</taxon>
    </lineage>
</organism>
<evidence type="ECO:0000313" key="3">
    <source>
        <dbReference type="EMBL" id="TXC03965.1"/>
    </source>
</evidence>